<evidence type="ECO:0000313" key="2">
    <source>
        <dbReference type="Proteomes" id="UP000250235"/>
    </source>
</evidence>
<dbReference type="Proteomes" id="UP000250235">
    <property type="component" value="Unassembled WGS sequence"/>
</dbReference>
<organism evidence="1 2">
    <name type="scientific">Dorcoceras hygrometricum</name>
    <dbReference type="NCBI Taxonomy" id="472368"/>
    <lineage>
        <taxon>Eukaryota</taxon>
        <taxon>Viridiplantae</taxon>
        <taxon>Streptophyta</taxon>
        <taxon>Embryophyta</taxon>
        <taxon>Tracheophyta</taxon>
        <taxon>Spermatophyta</taxon>
        <taxon>Magnoliopsida</taxon>
        <taxon>eudicotyledons</taxon>
        <taxon>Gunneridae</taxon>
        <taxon>Pentapetalae</taxon>
        <taxon>asterids</taxon>
        <taxon>lamiids</taxon>
        <taxon>Lamiales</taxon>
        <taxon>Gesneriaceae</taxon>
        <taxon>Didymocarpoideae</taxon>
        <taxon>Trichosporeae</taxon>
        <taxon>Loxocarpinae</taxon>
        <taxon>Dorcoceras</taxon>
    </lineage>
</organism>
<keyword evidence="2" id="KW-1185">Reference proteome</keyword>
<gene>
    <name evidence="1" type="ORF">F511_25512</name>
</gene>
<dbReference type="EMBL" id="KQ990151">
    <property type="protein sequence ID" value="KZV53594.1"/>
    <property type="molecule type" value="Genomic_DNA"/>
</dbReference>
<protein>
    <submittedName>
        <fullName evidence="1">Uncharacterized protein</fullName>
    </submittedName>
</protein>
<name>A0A2Z7D2C5_9LAMI</name>
<accession>A0A2Z7D2C5</accession>
<evidence type="ECO:0000313" key="1">
    <source>
        <dbReference type="EMBL" id="KZV53594.1"/>
    </source>
</evidence>
<dbReference type="AlphaFoldDB" id="A0A2Z7D2C5"/>
<sequence length="102" mass="11489">MAVRQYIQIPSALVKIPPIEMLTSSLLITTFSNRNADVIFAETRSSLLLNNLVNSDSSHGLHVRIAVHVSKADKLLFFISILNYFVPFQLLSDFSSYHLHTT</sequence>
<reference evidence="1 2" key="1">
    <citation type="journal article" date="2015" name="Proc. Natl. Acad. Sci. U.S.A.">
        <title>The resurrection genome of Boea hygrometrica: A blueprint for survival of dehydration.</title>
        <authorList>
            <person name="Xiao L."/>
            <person name="Yang G."/>
            <person name="Zhang L."/>
            <person name="Yang X."/>
            <person name="Zhao S."/>
            <person name="Ji Z."/>
            <person name="Zhou Q."/>
            <person name="Hu M."/>
            <person name="Wang Y."/>
            <person name="Chen M."/>
            <person name="Xu Y."/>
            <person name="Jin H."/>
            <person name="Xiao X."/>
            <person name="Hu G."/>
            <person name="Bao F."/>
            <person name="Hu Y."/>
            <person name="Wan P."/>
            <person name="Li L."/>
            <person name="Deng X."/>
            <person name="Kuang T."/>
            <person name="Xiang C."/>
            <person name="Zhu J.K."/>
            <person name="Oliver M.J."/>
            <person name="He Y."/>
        </authorList>
    </citation>
    <scope>NUCLEOTIDE SEQUENCE [LARGE SCALE GENOMIC DNA]</scope>
    <source>
        <strain evidence="2">cv. XS01</strain>
    </source>
</reference>
<proteinExistence type="predicted"/>